<evidence type="ECO:0000313" key="9">
    <source>
        <dbReference type="Proteomes" id="UP000594681"/>
    </source>
</evidence>
<keyword evidence="9" id="KW-1185">Reference proteome</keyword>
<feature type="transmembrane region" description="Helical" evidence="7">
    <location>
        <begin position="12"/>
        <end position="33"/>
    </location>
</feature>
<sequence length="203" mass="21831">MNENVRDKWPVAISYLFSHLGYFAITPLLPLVLSGDLGGAPWSVSLLLGLFVAAVRSSSMFLTNVLARLPPRLSVVAAFLLTAIGFGVVGLASSFVLVGGWILLGAVGISINGFLTRLTIANNIQDPSMRLALFARINLCVNVAAVLGPFFGTMLYESTAYTVVFCTCSMLNAVAAIFAWLLYPEWFSNRVEASWGCESARAK</sequence>
<evidence type="ECO:0000256" key="5">
    <source>
        <dbReference type="ARBA" id="ARBA00022989"/>
    </source>
</evidence>
<keyword evidence="5 7" id="KW-1133">Transmembrane helix</keyword>
<dbReference type="InterPro" id="IPR050171">
    <property type="entry name" value="MFS_Transporters"/>
</dbReference>
<dbReference type="Pfam" id="PF07690">
    <property type="entry name" value="MFS_1"/>
    <property type="match status" value="1"/>
</dbReference>
<dbReference type="AlphaFoldDB" id="A0A7T0KFY9"/>
<feature type="transmembrane region" description="Helical" evidence="7">
    <location>
        <begin position="133"/>
        <end position="156"/>
    </location>
</feature>
<evidence type="ECO:0000256" key="4">
    <source>
        <dbReference type="ARBA" id="ARBA00022692"/>
    </source>
</evidence>
<name>A0A7T0KFY9_9CORY</name>
<keyword evidence="2" id="KW-0813">Transport</keyword>
<dbReference type="Proteomes" id="UP000594681">
    <property type="component" value="Chromosome"/>
</dbReference>
<dbReference type="EMBL" id="CP064954">
    <property type="protein sequence ID" value="QPK78993.1"/>
    <property type="molecule type" value="Genomic_DNA"/>
</dbReference>
<feature type="transmembrane region" description="Helical" evidence="7">
    <location>
        <begin position="101"/>
        <end position="121"/>
    </location>
</feature>
<dbReference type="InterPro" id="IPR036259">
    <property type="entry name" value="MFS_trans_sf"/>
</dbReference>
<accession>A0A7T0KFY9</accession>
<evidence type="ECO:0000256" key="2">
    <source>
        <dbReference type="ARBA" id="ARBA00022448"/>
    </source>
</evidence>
<keyword evidence="3" id="KW-1003">Cell membrane</keyword>
<keyword evidence="4 7" id="KW-0812">Transmembrane</keyword>
<reference evidence="8 9" key="1">
    <citation type="submission" date="2020-11" db="EMBL/GenBank/DDBJ databases">
        <title>Corynebacterium sp. ZJ-599.</title>
        <authorList>
            <person name="Zhou J."/>
        </authorList>
    </citation>
    <scope>NUCLEOTIDE SEQUENCE [LARGE SCALE GENOMIC DNA]</scope>
    <source>
        <strain evidence="8 9">ZJ-599</strain>
    </source>
</reference>
<dbReference type="PANTHER" id="PTHR23517:SF3">
    <property type="entry name" value="INTEGRAL MEMBRANE TRANSPORT PROTEIN"/>
    <property type="match status" value="1"/>
</dbReference>
<evidence type="ECO:0000313" key="8">
    <source>
        <dbReference type="EMBL" id="QPK78993.1"/>
    </source>
</evidence>
<protein>
    <submittedName>
        <fullName evidence="8">MFS transporter</fullName>
    </submittedName>
</protein>
<dbReference type="KEGG" id="cliz:G7Y31_10895"/>
<dbReference type="Gene3D" id="1.20.1250.20">
    <property type="entry name" value="MFS general substrate transporter like domains"/>
    <property type="match status" value="1"/>
</dbReference>
<evidence type="ECO:0000256" key="7">
    <source>
        <dbReference type="SAM" id="Phobius"/>
    </source>
</evidence>
<evidence type="ECO:0000256" key="3">
    <source>
        <dbReference type="ARBA" id="ARBA00022475"/>
    </source>
</evidence>
<keyword evidence="6 7" id="KW-0472">Membrane</keyword>
<evidence type="ECO:0000256" key="1">
    <source>
        <dbReference type="ARBA" id="ARBA00004651"/>
    </source>
</evidence>
<dbReference type="SUPFAM" id="SSF103473">
    <property type="entry name" value="MFS general substrate transporter"/>
    <property type="match status" value="1"/>
</dbReference>
<dbReference type="InterPro" id="IPR011701">
    <property type="entry name" value="MFS"/>
</dbReference>
<dbReference type="GO" id="GO:0005886">
    <property type="term" value="C:plasma membrane"/>
    <property type="evidence" value="ECO:0007669"/>
    <property type="project" value="UniProtKB-SubCell"/>
</dbReference>
<proteinExistence type="predicted"/>
<feature type="transmembrane region" description="Helical" evidence="7">
    <location>
        <begin position="45"/>
        <end position="66"/>
    </location>
</feature>
<organism evidence="8 9">
    <name type="scientific">Corynebacterium lizhenjunii</name>
    <dbReference type="NCBI Taxonomy" id="2709394"/>
    <lineage>
        <taxon>Bacteria</taxon>
        <taxon>Bacillati</taxon>
        <taxon>Actinomycetota</taxon>
        <taxon>Actinomycetes</taxon>
        <taxon>Mycobacteriales</taxon>
        <taxon>Corynebacteriaceae</taxon>
        <taxon>Corynebacterium</taxon>
    </lineage>
</organism>
<feature type="transmembrane region" description="Helical" evidence="7">
    <location>
        <begin position="162"/>
        <end position="183"/>
    </location>
</feature>
<gene>
    <name evidence="8" type="ORF">G7Y31_10895</name>
</gene>
<dbReference type="PANTHER" id="PTHR23517">
    <property type="entry name" value="RESISTANCE PROTEIN MDTM, PUTATIVE-RELATED-RELATED"/>
    <property type="match status" value="1"/>
</dbReference>
<dbReference type="GO" id="GO:0022857">
    <property type="term" value="F:transmembrane transporter activity"/>
    <property type="evidence" value="ECO:0007669"/>
    <property type="project" value="InterPro"/>
</dbReference>
<evidence type="ECO:0000256" key="6">
    <source>
        <dbReference type="ARBA" id="ARBA00023136"/>
    </source>
</evidence>
<comment type="subcellular location">
    <subcellularLocation>
        <location evidence="1">Cell membrane</location>
        <topology evidence="1">Multi-pass membrane protein</topology>
    </subcellularLocation>
</comment>
<feature type="transmembrane region" description="Helical" evidence="7">
    <location>
        <begin position="73"/>
        <end position="95"/>
    </location>
</feature>
<dbReference type="RefSeq" id="WP_165007489.1">
    <property type="nucleotide sequence ID" value="NZ_CP064954.1"/>
</dbReference>